<dbReference type="Pfam" id="PF07687">
    <property type="entry name" value="M20_dimer"/>
    <property type="match status" value="1"/>
</dbReference>
<comment type="similarity">
    <text evidence="1">Belongs to the peptidase M20 family.</text>
</comment>
<gene>
    <name evidence="5" type="ORF">GIB67_013701</name>
</gene>
<organism evidence="5 6">
    <name type="scientific">Kingdonia uniflora</name>
    <dbReference type="NCBI Taxonomy" id="39325"/>
    <lineage>
        <taxon>Eukaryota</taxon>
        <taxon>Viridiplantae</taxon>
        <taxon>Streptophyta</taxon>
        <taxon>Embryophyta</taxon>
        <taxon>Tracheophyta</taxon>
        <taxon>Spermatophyta</taxon>
        <taxon>Magnoliopsida</taxon>
        <taxon>Ranunculales</taxon>
        <taxon>Circaeasteraceae</taxon>
        <taxon>Kingdonia</taxon>
    </lineage>
</organism>
<keyword evidence="6" id="KW-1185">Reference proteome</keyword>
<dbReference type="GO" id="GO:0046872">
    <property type="term" value="F:metal ion binding"/>
    <property type="evidence" value="ECO:0007669"/>
    <property type="project" value="UniProtKB-KW"/>
</dbReference>
<dbReference type="SUPFAM" id="SSF55031">
    <property type="entry name" value="Bacterial exopeptidase dimerisation domain"/>
    <property type="match status" value="1"/>
</dbReference>
<dbReference type="AlphaFoldDB" id="A0A7J7NQ00"/>
<dbReference type="Proteomes" id="UP000541444">
    <property type="component" value="Unassembled WGS sequence"/>
</dbReference>
<comment type="caution">
    <text evidence="5">The sequence shown here is derived from an EMBL/GenBank/DDBJ whole genome shotgun (WGS) entry which is preliminary data.</text>
</comment>
<dbReference type="EMBL" id="JACGCM010000669">
    <property type="protein sequence ID" value="KAF6169271.1"/>
    <property type="molecule type" value="Genomic_DNA"/>
</dbReference>
<dbReference type="PIRSF" id="PIRSF005962">
    <property type="entry name" value="Pept_M20D_amidohydro"/>
    <property type="match status" value="1"/>
</dbReference>
<name>A0A7J7NQ00_9MAGN</name>
<evidence type="ECO:0000256" key="1">
    <source>
        <dbReference type="ARBA" id="ARBA00006153"/>
    </source>
</evidence>
<feature type="binding site" evidence="3">
    <location>
        <position position="316"/>
    </location>
    <ligand>
        <name>Mn(2+)</name>
        <dbReference type="ChEBI" id="CHEBI:29035"/>
        <label>2</label>
    </ligand>
</feature>
<dbReference type="InterPro" id="IPR011650">
    <property type="entry name" value="Peptidase_M20_dimer"/>
</dbReference>
<dbReference type="Gene3D" id="3.40.630.10">
    <property type="entry name" value="Zn peptidases"/>
    <property type="match status" value="1"/>
</dbReference>
<dbReference type="InterPro" id="IPR002933">
    <property type="entry name" value="Peptidase_M20"/>
</dbReference>
<dbReference type="PANTHER" id="PTHR11014">
    <property type="entry name" value="PEPTIDASE M20 FAMILY MEMBER"/>
    <property type="match status" value="1"/>
</dbReference>
<dbReference type="NCBIfam" id="TIGR01891">
    <property type="entry name" value="amidohydrolases"/>
    <property type="match status" value="1"/>
</dbReference>
<proteinExistence type="inferred from homology"/>
<sequence length="348" mass="38108">MESEVQEKNAYWDETLGVGILFESAETSMNFIMLMEMVDWEHKSKYNGKMHACGHDVHVTMLLGAAKLLQHRKHELKGTVKLVFQPGEEGTAGAYYMLQEGALDNIPAIFGLHVLPQLKTGTIASRPGPMLAGSGRFTAIIQGKGGHAARPQDTRDPVLAASFAIIALQQIISRETNPLESRVATVGFVQGGQAENVIPESVRFGGTFRSMTSDGLSYLKQRIREVIEAQAVVHQCTVVVDFMEDKLVPYPATVNDESMYEHAKKVGEGLLGAPNVQLLPMTMGSEDFSFYAQKMASAFFFIGIKNDTEKPDTPLHSPHFFVDEEVLPIGAALHAAVAVTYFNTHAVL</sequence>
<dbReference type="InterPro" id="IPR036264">
    <property type="entry name" value="Bact_exopeptidase_dim_dom"/>
</dbReference>
<dbReference type="GO" id="GO:0009850">
    <property type="term" value="P:auxin metabolic process"/>
    <property type="evidence" value="ECO:0007669"/>
    <property type="project" value="TreeGrafter"/>
</dbReference>
<feature type="domain" description="Peptidase M20 dimerisation" evidence="4">
    <location>
        <begin position="133"/>
        <end position="232"/>
    </location>
</feature>
<comment type="cofactor">
    <cofactor evidence="3">
        <name>Mn(2+)</name>
        <dbReference type="ChEBI" id="CHEBI:29035"/>
    </cofactor>
    <text evidence="3">The Mn(2+) ion enhances activity.</text>
</comment>
<feature type="binding site" evidence="3">
    <location>
        <position position="55"/>
    </location>
    <ligand>
        <name>Mn(2+)</name>
        <dbReference type="ChEBI" id="CHEBI:29035"/>
        <label>2</label>
    </ligand>
</feature>
<keyword evidence="3" id="KW-0479">Metal-binding</keyword>
<accession>A0A7J7NQ00</accession>
<reference evidence="5 6" key="1">
    <citation type="journal article" date="2020" name="IScience">
        <title>Genome Sequencing of the Endangered Kingdonia uniflora (Circaeasteraceae, Ranunculales) Reveals Potential Mechanisms of Evolutionary Specialization.</title>
        <authorList>
            <person name="Sun Y."/>
            <person name="Deng T."/>
            <person name="Zhang A."/>
            <person name="Moore M.J."/>
            <person name="Landis J.B."/>
            <person name="Lin N."/>
            <person name="Zhang H."/>
            <person name="Zhang X."/>
            <person name="Huang J."/>
            <person name="Zhang X."/>
            <person name="Sun H."/>
            <person name="Wang H."/>
        </authorList>
    </citation>
    <scope>NUCLEOTIDE SEQUENCE [LARGE SCALE GENOMIC DNA]</scope>
    <source>
        <strain evidence="5">TB1705</strain>
        <tissue evidence="5">Leaf</tissue>
    </source>
</reference>
<feature type="binding site" evidence="3">
    <location>
        <position position="53"/>
    </location>
    <ligand>
        <name>Mn(2+)</name>
        <dbReference type="ChEBI" id="CHEBI:29035"/>
        <label>2</label>
    </ligand>
</feature>
<dbReference type="Pfam" id="PF01546">
    <property type="entry name" value="Peptidase_M20"/>
    <property type="match status" value="1"/>
</dbReference>
<dbReference type="GO" id="GO:0010179">
    <property type="term" value="F:IAA-Ala conjugate hydrolase activity"/>
    <property type="evidence" value="ECO:0007669"/>
    <property type="project" value="TreeGrafter"/>
</dbReference>
<dbReference type="SUPFAM" id="SSF53187">
    <property type="entry name" value="Zn-dependent exopeptidases"/>
    <property type="match status" value="1"/>
</dbReference>
<evidence type="ECO:0000256" key="3">
    <source>
        <dbReference type="PIRSR" id="PIRSR005962-1"/>
    </source>
</evidence>
<dbReference type="FunFam" id="3.30.70.360:FF:000001">
    <property type="entry name" value="N-acetyldiaminopimelate deacetylase"/>
    <property type="match status" value="1"/>
</dbReference>
<evidence type="ECO:0000313" key="6">
    <source>
        <dbReference type="Proteomes" id="UP000541444"/>
    </source>
</evidence>
<feature type="binding site" evidence="3">
    <location>
        <position position="89"/>
    </location>
    <ligand>
        <name>Mn(2+)</name>
        <dbReference type="ChEBI" id="CHEBI:29035"/>
        <label>2</label>
    </ligand>
</feature>
<feature type="binding site" evidence="3">
    <location>
        <position position="113"/>
    </location>
    <ligand>
        <name>Mn(2+)</name>
        <dbReference type="ChEBI" id="CHEBI:29035"/>
        <label>2</label>
    </ligand>
</feature>
<evidence type="ECO:0000259" key="4">
    <source>
        <dbReference type="Pfam" id="PF07687"/>
    </source>
</evidence>
<dbReference type="PANTHER" id="PTHR11014:SF63">
    <property type="entry name" value="METALLOPEPTIDASE, PUTATIVE (AFU_ORTHOLOGUE AFUA_6G09600)-RELATED"/>
    <property type="match status" value="1"/>
</dbReference>
<dbReference type="Gene3D" id="3.30.70.360">
    <property type="match status" value="1"/>
</dbReference>
<evidence type="ECO:0000256" key="2">
    <source>
        <dbReference type="ARBA" id="ARBA00022801"/>
    </source>
</evidence>
<dbReference type="OrthoDB" id="6119954at2759"/>
<keyword evidence="2" id="KW-0378">Hydrolase</keyword>
<keyword evidence="3" id="KW-0464">Manganese</keyword>
<dbReference type="InterPro" id="IPR017439">
    <property type="entry name" value="Amidohydrolase"/>
</dbReference>
<evidence type="ECO:0000313" key="5">
    <source>
        <dbReference type="EMBL" id="KAF6169271.1"/>
    </source>
</evidence>
<dbReference type="GO" id="GO:0005783">
    <property type="term" value="C:endoplasmic reticulum"/>
    <property type="evidence" value="ECO:0007669"/>
    <property type="project" value="TreeGrafter"/>
</dbReference>
<protein>
    <recommendedName>
        <fullName evidence="4">Peptidase M20 dimerisation domain-containing protein</fullName>
    </recommendedName>
</protein>